<evidence type="ECO:0000256" key="4">
    <source>
        <dbReference type="PIRSR" id="PIRSR600821-52"/>
    </source>
</evidence>
<dbReference type="InterPro" id="IPR029066">
    <property type="entry name" value="PLP-binding_barrel"/>
</dbReference>
<dbReference type="SUPFAM" id="SSF51419">
    <property type="entry name" value="PLP-binding barrel"/>
    <property type="match status" value="1"/>
</dbReference>
<dbReference type="Pfam" id="PF00842">
    <property type="entry name" value="Ala_racemase_C"/>
    <property type="match status" value="1"/>
</dbReference>
<dbReference type="EC" id="5.1.1.1" evidence="6"/>
<dbReference type="InterPro" id="IPR011079">
    <property type="entry name" value="Ala_racemase_C"/>
</dbReference>
<dbReference type="InterPro" id="IPR009006">
    <property type="entry name" value="Ala_racemase/Decarboxylase_C"/>
</dbReference>
<dbReference type="GO" id="GO:0005829">
    <property type="term" value="C:cytosol"/>
    <property type="evidence" value="ECO:0007669"/>
    <property type="project" value="TreeGrafter"/>
</dbReference>
<feature type="binding site" evidence="4">
    <location>
        <position position="191"/>
    </location>
    <ligand>
        <name>substrate</name>
    </ligand>
</feature>
<comment type="cofactor">
    <cofactor evidence="1">
        <name>pyridoxal 5'-phosphate</name>
        <dbReference type="ChEBI" id="CHEBI:597326"/>
    </cofactor>
</comment>
<evidence type="ECO:0000256" key="1">
    <source>
        <dbReference type="ARBA" id="ARBA00001933"/>
    </source>
</evidence>
<dbReference type="AlphaFoldDB" id="A0A3P1SG50"/>
<keyword evidence="7" id="KW-1185">Reference proteome</keyword>
<comment type="caution">
    <text evidence="6">The sequence shown here is derived from an EMBL/GenBank/DDBJ whole genome shotgun (WGS) entry which is preliminary data.</text>
</comment>
<gene>
    <name evidence="6" type="primary">alr</name>
    <name evidence="6" type="ORF">EII11_04850</name>
</gene>
<dbReference type="Gene3D" id="3.20.20.10">
    <property type="entry name" value="Alanine racemase"/>
    <property type="match status" value="1"/>
</dbReference>
<dbReference type="GO" id="GO:0009252">
    <property type="term" value="P:peptidoglycan biosynthetic process"/>
    <property type="evidence" value="ECO:0007669"/>
    <property type="project" value="TreeGrafter"/>
</dbReference>
<dbReference type="InterPro" id="IPR000821">
    <property type="entry name" value="Ala_racemase"/>
</dbReference>
<feature type="domain" description="Alanine racemase C-terminal" evidence="5">
    <location>
        <begin position="119"/>
        <end position="263"/>
    </location>
</feature>
<evidence type="ECO:0000313" key="6">
    <source>
        <dbReference type="EMBL" id="RRC95725.1"/>
    </source>
</evidence>
<dbReference type="GO" id="GO:0008784">
    <property type="term" value="F:alanine racemase activity"/>
    <property type="evidence" value="ECO:0007669"/>
    <property type="project" value="UniProtKB-EC"/>
</dbReference>
<keyword evidence="3 6" id="KW-0413">Isomerase</keyword>
<dbReference type="PANTHER" id="PTHR30511">
    <property type="entry name" value="ALANINE RACEMASE"/>
    <property type="match status" value="1"/>
</dbReference>
<dbReference type="SMART" id="SM01005">
    <property type="entry name" value="Ala_racemase_C"/>
    <property type="match status" value="1"/>
</dbReference>
<dbReference type="NCBIfam" id="TIGR00492">
    <property type="entry name" value="alr"/>
    <property type="match status" value="1"/>
</dbReference>
<dbReference type="EMBL" id="RQZF01000003">
    <property type="protein sequence ID" value="RRC95725.1"/>
    <property type="molecule type" value="Genomic_DNA"/>
</dbReference>
<evidence type="ECO:0000259" key="5">
    <source>
        <dbReference type="SMART" id="SM01005"/>
    </source>
</evidence>
<dbReference type="GO" id="GO:0030632">
    <property type="term" value="P:D-alanine biosynthetic process"/>
    <property type="evidence" value="ECO:0007669"/>
    <property type="project" value="TreeGrafter"/>
</dbReference>
<dbReference type="OrthoDB" id="9813814at2"/>
<dbReference type="PRINTS" id="PR00992">
    <property type="entry name" value="ALARACEMASE"/>
</dbReference>
<dbReference type="PANTHER" id="PTHR30511:SF0">
    <property type="entry name" value="ALANINE RACEMASE, CATABOLIC-RELATED"/>
    <property type="match status" value="1"/>
</dbReference>
<dbReference type="Proteomes" id="UP000280444">
    <property type="component" value="Unassembled WGS sequence"/>
</dbReference>
<organism evidence="6 7">
    <name type="scientific">Schaalia canis</name>
    <dbReference type="NCBI Taxonomy" id="100469"/>
    <lineage>
        <taxon>Bacteria</taxon>
        <taxon>Bacillati</taxon>
        <taxon>Actinomycetota</taxon>
        <taxon>Actinomycetes</taxon>
        <taxon>Actinomycetales</taxon>
        <taxon>Actinomycetaceae</taxon>
        <taxon>Schaalia</taxon>
    </lineage>
</organism>
<evidence type="ECO:0000256" key="2">
    <source>
        <dbReference type="ARBA" id="ARBA00022898"/>
    </source>
</evidence>
<dbReference type="GO" id="GO:0030170">
    <property type="term" value="F:pyridoxal phosphate binding"/>
    <property type="evidence" value="ECO:0007669"/>
    <property type="project" value="TreeGrafter"/>
</dbReference>
<feature type="binding site" evidence="4">
    <location>
        <position position="3"/>
    </location>
    <ligand>
        <name>substrate</name>
    </ligand>
</feature>
<dbReference type="Pfam" id="PF01168">
    <property type="entry name" value="Ala_racemase_N"/>
    <property type="match status" value="1"/>
</dbReference>
<dbReference type="Gene3D" id="2.40.37.10">
    <property type="entry name" value="Lyase, Ornithine Decarboxylase, Chain A, domain 1"/>
    <property type="match status" value="1"/>
</dbReference>
<keyword evidence="2" id="KW-0663">Pyridoxal phosphate</keyword>
<dbReference type="InterPro" id="IPR001608">
    <property type="entry name" value="Ala_racemase_N"/>
</dbReference>
<name>A0A3P1SG50_9ACTO</name>
<sequence>MSRAGATLDDLPALASAARMAVDAGLITVVGAWSHLSRADDLSPEGRESTASHLRYFEAGLTVLTAVGITPQIRHIAATSGLLWHPDTHYDMVRPGIGIYGLSPNPEEATSADLGLQPAMTLMAPLTSVKIIDAEAPVSYGGTWRAPSRRWIGIVPLGYADGVLRAVSNRAPVCVNASRPIRTTIVGRVCMDQFMIDLGQAPDSSVSSAQAAKQSPAVVGDMVVLFGKPDENIPSADEWALAADTINYEIVSRVGERVPRSHIVPSMSWNNVPAL</sequence>
<proteinExistence type="predicted"/>
<accession>A0A3P1SG50</accession>
<dbReference type="CDD" id="cd00430">
    <property type="entry name" value="PLPDE_III_AR"/>
    <property type="match status" value="1"/>
</dbReference>
<evidence type="ECO:0000256" key="3">
    <source>
        <dbReference type="ARBA" id="ARBA00023235"/>
    </source>
</evidence>
<evidence type="ECO:0000313" key="7">
    <source>
        <dbReference type="Proteomes" id="UP000280444"/>
    </source>
</evidence>
<protein>
    <submittedName>
        <fullName evidence="6">Alanine racemase</fullName>
        <ecNumber evidence="6">5.1.1.1</ecNumber>
    </submittedName>
</protein>
<reference evidence="6 7" key="1">
    <citation type="submission" date="2018-11" db="EMBL/GenBank/DDBJ databases">
        <title>Genomes From Bacteria Associated with the Canine Oral Cavity: a Test Case for Automated Genome-Based Taxonomic Assignment.</title>
        <authorList>
            <person name="Coil D.A."/>
            <person name="Jospin G."/>
            <person name="Darling A.E."/>
            <person name="Wallis C."/>
            <person name="Davis I.J."/>
            <person name="Harris S."/>
            <person name="Eisen J.A."/>
            <person name="Holcombe L.J."/>
            <person name="O'Flynn C."/>
        </authorList>
    </citation>
    <scope>NUCLEOTIDE SEQUENCE [LARGE SCALE GENOMIC DNA]</scope>
    <source>
        <strain evidence="6 7">OH770</strain>
    </source>
</reference>
<dbReference type="SUPFAM" id="SSF50621">
    <property type="entry name" value="Alanine racemase C-terminal domain-like"/>
    <property type="match status" value="1"/>
</dbReference>